<dbReference type="PANTHER" id="PTHR11923:SF93">
    <property type="entry name" value="GH07959P-RELATED"/>
    <property type="match status" value="1"/>
</dbReference>
<keyword evidence="5 8" id="KW-1133">Transmembrane helix</keyword>
<evidence type="ECO:0000256" key="8">
    <source>
        <dbReference type="SAM" id="Phobius"/>
    </source>
</evidence>
<evidence type="ECO:0000256" key="4">
    <source>
        <dbReference type="ARBA" id="ARBA00022692"/>
    </source>
</evidence>
<keyword evidence="7" id="KW-0325">Glycoprotein</keyword>
<dbReference type="AlphaFoldDB" id="A0ABD2MSN0"/>
<protein>
    <submittedName>
        <fullName evidence="9">Uncharacterized protein</fullName>
    </submittedName>
</protein>
<feature type="transmembrane region" description="Helical" evidence="8">
    <location>
        <begin position="7"/>
        <end position="31"/>
    </location>
</feature>
<keyword evidence="6 8" id="KW-0472">Membrane</keyword>
<evidence type="ECO:0000256" key="3">
    <source>
        <dbReference type="ARBA" id="ARBA00022475"/>
    </source>
</evidence>
<dbReference type="PRINTS" id="PR01609">
    <property type="entry name" value="CD36FAMILY"/>
</dbReference>
<comment type="subcellular location">
    <subcellularLocation>
        <location evidence="1">Cell membrane</location>
    </subcellularLocation>
</comment>
<gene>
    <name evidence="9" type="ORF">HHI36_008321</name>
</gene>
<dbReference type="GO" id="GO:0005886">
    <property type="term" value="C:plasma membrane"/>
    <property type="evidence" value="ECO:0007669"/>
    <property type="project" value="UniProtKB-SubCell"/>
</dbReference>
<reference evidence="9 10" key="1">
    <citation type="journal article" date="2021" name="BMC Biol.">
        <title>Horizontally acquired antibacterial genes associated with adaptive radiation of ladybird beetles.</title>
        <authorList>
            <person name="Li H.S."/>
            <person name="Tang X.F."/>
            <person name="Huang Y.H."/>
            <person name="Xu Z.Y."/>
            <person name="Chen M.L."/>
            <person name="Du X.Y."/>
            <person name="Qiu B.Y."/>
            <person name="Chen P.T."/>
            <person name="Zhang W."/>
            <person name="Slipinski A."/>
            <person name="Escalona H.E."/>
            <person name="Waterhouse R.M."/>
            <person name="Zwick A."/>
            <person name="Pang H."/>
        </authorList>
    </citation>
    <scope>NUCLEOTIDE SEQUENCE [LARGE SCALE GENOMIC DNA]</scope>
    <source>
        <strain evidence="9">SYSU2018</strain>
    </source>
</reference>
<organism evidence="9 10">
    <name type="scientific">Cryptolaemus montrouzieri</name>
    <dbReference type="NCBI Taxonomy" id="559131"/>
    <lineage>
        <taxon>Eukaryota</taxon>
        <taxon>Metazoa</taxon>
        <taxon>Ecdysozoa</taxon>
        <taxon>Arthropoda</taxon>
        <taxon>Hexapoda</taxon>
        <taxon>Insecta</taxon>
        <taxon>Pterygota</taxon>
        <taxon>Neoptera</taxon>
        <taxon>Endopterygota</taxon>
        <taxon>Coleoptera</taxon>
        <taxon>Polyphaga</taxon>
        <taxon>Cucujiformia</taxon>
        <taxon>Coccinelloidea</taxon>
        <taxon>Coccinellidae</taxon>
        <taxon>Scymninae</taxon>
        <taxon>Scymnini</taxon>
        <taxon>Cryptolaemus</taxon>
    </lineage>
</organism>
<comment type="caution">
    <text evidence="9">The sequence shown here is derived from an EMBL/GenBank/DDBJ whole genome shotgun (WGS) entry which is preliminary data.</text>
</comment>
<dbReference type="EMBL" id="JABFTP020000021">
    <property type="protein sequence ID" value="KAL3269240.1"/>
    <property type="molecule type" value="Genomic_DNA"/>
</dbReference>
<evidence type="ECO:0000256" key="2">
    <source>
        <dbReference type="ARBA" id="ARBA00010532"/>
    </source>
</evidence>
<evidence type="ECO:0000256" key="5">
    <source>
        <dbReference type="ARBA" id="ARBA00022989"/>
    </source>
</evidence>
<comment type="similarity">
    <text evidence="2">Belongs to the CD36 family.</text>
</comment>
<sequence length="357" mass="40594">MKKRRGFYVQIILLVLGLSLGLLGIFLLIFLDAIHDGIIKTAMTFKVGSASYSAWSTNSPPLDMDVYLFNWTNSDQIREAGVKPKFERLGPYKFKECREKINITWNSNNTVSYRHRKLYHFDGPRSTRQLDDLITTVNAVSLTISHKIRDSGFLTKKAVSVSLSSLSSVAVTQTASKILFDGFDDGILGILNLASFGEIKDKFGLFYGTNGSEGKDGYYNMYYENDENFGVIASWNFKNTTDFYRGKCNAIRGSAGEFYPIRPTKDSIVIYSPELCRYAVLEYVEEVTVKGIRGYKYTGNYIFDNGKIRRFESELNLKSVAKNLYPKRYCLEMSQISMICNLSSQSYNDFSLEKCMP</sequence>
<accession>A0ABD2MSN0</accession>
<dbReference type="Proteomes" id="UP001516400">
    <property type="component" value="Unassembled WGS sequence"/>
</dbReference>
<evidence type="ECO:0000256" key="7">
    <source>
        <dbReference type="ARBA" id="ARBA00023180"/>
    </source>
</evidence>
<evidence type="ECO:0000313" key="10">
    <source>
        <dbReference type="Proteomes" id="UP001516400"/>
    </source>
</evidence>
<evidence type="ECO:0000256" key="6">
    <source>
        <dbReference type="ARBA" id="ARBA00023136"/>
    </source>
</evidence>
<dbReference type="PANTHER" id="PTHR11923">
    <property type="entry name" value="SCAVENGER RECEPTOR CLASS B TYPE-1 SR-B1"/>
    <property type="match status" value="1"/>
</dbReference>
<keyword evidence="3" id="KW-1003">Cell membrane</keyword>
<evidence type="ECO:0000313" key="9">
    <source>
        <dbReference type="EMBL" id="KAL3269240.1"/>
    </source>
</evidence>
<keyword evidence="4 8" id="KW-0812">Transmembrane</keyword>
<dbReference type="Pfam" id="PF01130">
    <property type="entry name" value="CD36"/>
    <property type="match status" value="1"/>
</dbReference>
<evidence type="ECO:0000256" key="1">
    <source>
        <dbReference type="ARBA" id="ARBA00004236"/>
    </source>
</evidence>
<keyword evidence="10" id="KW-1185">Reference proteome</keyword>
<proteinExistence type="inferred from homology"/>
<name>A0ABD2MSN0_9CUCU</name>
<dbReference type="InterPro" id="IPR002159">
    <property type="entry name" value="CD36_fam"/>
</dbReference>